<reference evidence="10 11" key="1">
    <citation type="journal article" date="2009" name="J. Infect. Dis.">
        <title>Clinical, experimental, and genomic differences between intermediately pathogenic, highly pathogenic, and epidemic Streptococcus suis.</title>
        <authorList>
            <person name="Ye C."/>
            <person name="Zheng H."/>
            <person name="Zhang J."/>
            <person name="Jing H."/>
            <person name="Wang L."/>
            <person name="Xiong Y."/>
            <person name="Wang W."/>
            <person name="Zhou Z."/>
            <person name="Sun Q."/>
            <person name="Luo X."/>
            <person name="Du H."/>
            <person name="Gottschalk M."/>
            <person name="Xu J."/>
        </authorList>
    </citation>
    <scope>NUCLEOTIDE SEQUENCE [LARGE SCALE GENOMIC DNA]</scope>
    <source>
        <strain evidence="10 11">GZ1</strain>
    </source>
</reference>
<keyword evidence="7" id="KW-0055">Arginine biosynthesis</keyword>
<evidence type="ECO:0000256" key="1">
    <source>
        <dbReference type="ARBA" id="ARBA00004496"/>
    </source>
</evidence>
<feature type="domain" description="Arginine repressor DNA-binding" evidence="8">
    <location>
        <begin position="7"/>
        <end position="73"/>
    </location>
</feature>
<dbReference type="PANTHER" id="PTHR34471:SF1">
    <property type="entry name" value="ARGININE REPRESSOR"/>
    <property type="match status" value="1"/>
</dbReference>
<keyword evidence="3 7" id="KW-0963">Cytoplasm</keyword>
<evidence type="ECO:0000256" key="3">
    <source>
        <dbReference type="ARBA" id="ARBA00022490"/>
    </source>
</evidence>
<dbReference type="PRINTS" id="PR01467">
    <property type="entry name" value="ARGREPRESSOR"/>
</dbReference>
<keyword evidence="5 7" id="KW-0238">DNA-binding</keyword>
<dbReference type="PATRIC" id="fig|423211.3.peg.1461"/>
<evidence type="ECO:0000313" key="11">
    <source>
        <dbReference type="Proteomes" id="UP000002359"/>
    </source>
</evidence>
<dbReference type="KEGG" id="ssw:SSGZ1_1483"/>
<dbReference type="InterPro" id="IPR036251">
    <property type="entry name" value="Arg_repress_C_sf"/>
</dbReference>
<dbReference type="PANTHER" id="PTHR34471">
    <property type="entry name" value="ARGININE REPRESSOR"/>
    <property type="match status" value="1"/>
</dbReference>
<dbReference type="InterPro" id="IPR001669">
    <property type="entry name" value="Arg_repress"/>
</dbReference>
<dbReference type="GO" id="GO:0051259">
    <property type="term" value="P:protein complex oligomerization"/>
    <property type="evidence" value="ECO:0007669"/>
    <property type="project" value="InterPro"/>
</dbReference>
<dbReference type="InterPro" id="IPR020900">
    <property type="entry name" value="Arg_repress_DNA-bd"/>
</dbReference>
<dbReference type="Pfam" id="PF01316">
    <property type="entry name" value="Arg_repressor"/>
    <property type="match status" value="1"/>
</dbReference>
<dbReference type="Proteomes" id="UP000002359">
    <property type="component" value="Chromosome"/>
</dbReference>
<name>D5AJC4_STRGZ</name>
<dbReference type="InterPro" id="IPR020899">
    <property type="entry name" value="Arg_repress_C"/>
</dbReference>
<dbReference type="InterPro" id="IPR036388">
    <property type="entry name" value="WH-like_DNA-bd_sf"/>
</dbReference>
<evidence type="ECO:0000259" key="8">
    <source>
        <dbReference type="Pfam" id="PF01316"/>
    </source>
</evidence>
<evidence type="ECO:0000313" key="10">
    <source>
        <dbReference type="EMBL" id="ADE31939.1"/>
    </source>
</evidence>
<keyword evidence="7" id="KW-0678">Repressor</keyword>
<comment type="similarity">
    <text evidence="2 7">Belongs to the ArgR family.</text>
</comment>
<dbReference type="GO" id="GO:0034618">
    <property type="term" value="F:arginine binding"/>
    <property type="evidence" value="ECO:0007669"/>
    <property type="project" value="InterPro"/>
</dbReference>
<comment type="pathway">
    <text evidence="7">Amino-acid biosynthesis; L-arginine biosynthesis [regulation].</text>
</comment>
<dbReference type="HOGENOM" id="CLU_097103_3_0_9"/>
<evidence type="ECO:0000259" key="9">
    <source>
        <dbReference type="Pfam" id="PF02863"/>
    </source>
</evidence>
<comment type="function">
    <text evidence="7">Regulates arginine biosynthesis genes.</text>
</comment>
<dbReference type="SUPFAM" id="SSF55252">
    <property type="entry name" value="C-terminal domain of arginine repressor"/>
    <property type="match status" value="1"/>
</dbReference>
<feature type="domain" description="Arginine repressor C-terminal" evidence="9">
    <location>
        <begin position="82"/>
        <end position="143"/>
    </location>
</feature>
<dbReference type="InterPro" id="IPR036390">
    <property type="entry name" value="WH_DNA-bd_sf"/>
</dbReference>
<dbReference type="GO" id="GO:0003700">
    <property type="term" value="F:DNA-binding transcription factor activity"/>
    <property type="evidence" value="ECO:0007669"/>
    <property type="project" value="UniProtKB-UniRule"/>
</dbReference>
<dbReference type="HAMAP" id="MF_00173">
    <property type="entry name" value="Arg_repressor"/>
    <property type="match status" value="1"/>
</dbReference>
<evidence type="ECO:0000256" key="2">
    <source>
        <dbReference type="ARBA" id="ARBA00008316"/>
    </source>
</evidence>
<dbReference type="Gene3D" id="1.10.10.10">
    <property type="entry name" value="Winged helix-like DNA-binding domain superfamily/Winged helix DNA-binding domain"/>
    <property type="match status" value="1"/>
</dbReference>
<dbReference type="GO" id="GO:0006526">
    <property type="term" value="P:L-arginine biosynthetic process"/>
    <property type="evidence" value="ECO:0007669"/>
    <property type="project" value="UniProtKB-UniPathway"/>
</dbReference>
<protein>
    <recommendedName>
        <fullName evidence="7">Arginine repressor</fullName>
    </recommendedName>
</protein>
<dbReference type="UniPathway" id="UPA00068"/>
<keyword evidence="4 7" id="KW-0805">Transcription regulation</keyword>
<dbReference type="GO" id="GO:1900079">
    <property type="term" value="P:regulation of arginine biosynthetic process"/>
    <property type="evidence" value="ECO:0007669"/>
    <property type="project" value="UniProtKB-UniRule"/>
</dbReference>
<dbReference type="GO" id="GO:0003677">
    <property type="term" value="F:DNA binding"/>
    <property type="evidence" value="ECO:0007669"/>
    <property type="project" value="UniProtKB-KW"/>
</dbReference>
<comment type="subcellular location">
    <subcellularLocation>
        <location evidence="1 7">Cytoplasm</location>
    </subcellularLocation>
</comment>
<evidence type="ECO:0000256" key="6">
    <source>
        <dbReference type="ARBA" id="ARBA00023163"/>
    </source>
</evidence>
<gene>
    <name evidence="7" type="primary">argR</name>
    <name evidence="10" type="ordered locus">SSGZ1_1483</name>
</gene>
<organism evidence="10 11">
    <name type="scientific">Streptococcus suis (strain GZ1)</name>
    <dbReference type="NCBI Taxonomy" id="423211"/>
    <lineage>
        <taxon>Bacteria</taxon>
        <taxon>Bacillati</taxon>
        <taxon>Bacillota</taxon>
        <taxon>Bacilli</taxon>
        <taxon>Lactobacillales</taxon>
        <taxon>Streptococcaceae</taxon>
        <taxon>Streptococcus</taxon>
    </lineage>
</organism>
<dbReference type="AlphaFoldDB" id="D5AJC4"/>
<keyword evidence="7" id="KW-0028">Amino-acid biosynthesis</keyword>
<sequence>MRNLKRMNKRERLEVIKDLVVRFPIDTQEEIVERLEAMGVNATQATVSRDIKELGIIKVPSADKGYIYGLPKAGLVKVKSQNVFEVSVMDKMINLRLVPGSSAVVKRQILEQFQEHVFSVIADDDSILLIVTNEGIISQIEQTVRGW</sequence>
<dbReference type="GO" id="GO:0005737">
    <property type="term" value="C:cytoplasm"/>
    <property type="evidence" value="ECO:0007669"/>
    <property type="project" value="UniProtKB-SubCell"/>
</dbReference>
<accession>D5AJC4</accession>
<evidence type="ECO:0000256" key="4">
    <source>
        <dbReference type="ARBA" id="ARBA00023015"/>
    </source>
</evidence>
<dbReference type="SUPFAM" id="SSF46785">
    <property type="entry name" value="Winged helix' DNA-binding domain"/>
    <property type="match status" value="1"/>
</dbReference>
<evidence type="ECO:0000256" key="7">
    <source>
        <dbReference type="HAMAP-Rule" id="MF_00173"/>
    </source>
</evidence>
<dbReference type="Gene3D" id="3.30.1360.40">
    <property type="match status" value="1"/>
</dbReference>
<evidence type="ECO:0000256" key="5">
    <source>
        <dbReference type="ARBA" id="ARBA00023125"/>
    </source>
</evidence>
<dbReference type="EMBL" id="CP000837">
    <property type="protein sequence ID" value="ADE31939.1"/>
    <property type="molecule type" value="Genomic_DNA"/>
</dbReference>
<proteinExistence type="inferred from homology"/>
<keyword evidence="6 7" id="KW-0804">Transcription</keyword>
<dbReference type="Pfam" id="PF02863">
    <property type="entry name" value="Arg_repressor_C"/>
    <property type="match status" value="1"/>
</dbReference>